<evidence type="ECO:0000256" key="2">
    <source>
        <dbReference type="ARBA" id="ARBA00007787"/>
    </source>
</evidence>
<evidence type="ECO:0000313" key="10">
    <source>
        <dbReference type="Proteomes" id="UP001597244"/>
    </source>
</evidence>
<accession>A0ABW4DNK4</accession>
<evidence type="ECO:0000256" key="3">
    <source>
        <dbReference type="ARBA" id="ARBA00017945"/>
    </source>
</evidence>
<dbReference type="EMBL" id="JBHTOF010000023">
    <property type="protein sequence ID" value="MFD1465094.1"/>
    <property type="molecule type" value="Genomic_DNA"/>
</dbReference>
<dbReference type="PROSITE" id="PS51354">
    <property type="entry name" value="GLUTAREDOXIN_2"/>
    <property type="match status" value="1"/>
</dbReference>
<keyword evidence="4" id="KW-0813">Transport</keyword>
<keyword evidence="10" id="KW-1185">Reference proteome</keyword>
<comment type="function">
    <text evidence="1">Electron transport system for the ribonucleotide reductase system NrdEF.</text>
</comment>
<dbReference type="Gene3D" id="3.40.30.10">
    <property type="entry name" value="Glutaredoxin"/>
    <property type="match status" value="1"/>
</dbReference>
<comment type="caution">
    <text evidence="9">The sequence shown here is derived from an EMBL/GenBank/DDBJ whole genome shotgun (WGS) entry which is preliminary data.</text>
</comment>
<evidence type="ECO:0000256" key="7">
    <source>
        <dbReference type="ARBA" id="ARBA00023284"/>
    </source>
</evidence>
<evidence type="ECO:0000256" key="5">
    <source>
        <dbReference type="ARBA" id="ARBA00022982"/>
    </source>
</evidence>
<comment type="similarity">
    <text evidence="2">Belongs to the glutaredoxin family.</text>
</comment>
<dbReference type="InterPro" id="IPR011909">
    <property type="entry name" value="GlrX_NrdH"/>
</dbReference>
<keyword evidence="5" id="KW-0249">Electron transport</keyword>
<protein>
    <recommendedName>
        <fullName evidence="3">Glutaredoxin-like protein NrdH</fullName>
    </recommendedName>
</protein>
<name>A0ABW4DNK4_9LACO</name>
<dbReference type="InterPro" id="IPR036249">
    <property type="entry name" value="Thioredoxin-like_sf"/>
</dbReference>
<feature type="domain" description="Glutaredoxin" evidence="8">
    <location>
        <begin position="6"/>
        <end position="59"/>
    </location>
</feature>
<dbReference type="Proteomes" id="UP001597244">
    <property type="component" value="Unassembled WGS sequence"/>
</dbReference>
<keyword evidence="7" id="KW-0676">Redox-active center</keyword>
<sequence>MDSKKVVLYTRDGCMQCKMTKRYLQEHDVSYQEVNINQSPESANYLREKGYRSVPIVFRQDEQPIIGFQPAALKGLVG</sequence>
<dbReference type="NCBIfam" id="TIGR02194">
    <property type="entry name" value="GlrX_NrdH"/>
    <property type="match status" value="1"/>
</dbReference>
<dbReference type="PANTHER" id="PTHR34386:SF1">
    <property type="entry name" value="GLUTAREDOXIN-LIKE PROTEIN NRDH"/>
    <property type="match status" value="1"/>
</dbReference>
<dbReference type="RefSeq" id="WP_125578237.1">
    <property type="nucleotide sequence ID" value="NZ_JBHTOF010000023.1"/>
</dbReference>
<dbReference type="InterPro" id="IPR051548">
    <property type="entry name" value="Grx-like_ET"/>
</dbReference>
<dbReference type="PANTHER" id="PTHR34386">
    <property type="entry name" value="GLUTAREDOXIN"/>
    <property type="match status" value="1"/>
</dbReference>
<dbReference type="SUPFAM" id="SSF52833">
    <property type="entry name" value="Thioredoxin-like"/>
    <property type="match status" value="1"/>
</dbReference>
<evidence type="ECO:0000259" key="8">
    <source>
        <dbReference type="Pfam" id="PF00462"/>
    </source>
</evidence>
<dbReference type="Pfam" id="PF00462">
    <property type="entry name" value="Glutaredoxin"/>
    <property type="match status" value="1"/>
</dbReference>
<evidence type="ECO:0000313" key="9">
    <source>
        <dbReference type="EMBL" id="MFD1465094.1"/>
    </source>
</evidence>
<dbReference type="InterPro" id="IPR002109">
    <property type="entry name" value="Glutaredoxin"/>
</dbReference>
<organism evidence="9 10">
    <name type="scientific">Lapidilactobacillus mulanensis</name>
    <dbReference type="NCBI Taxonomy" id="2485999"/>
    <lineage>
        <taxon>Bacteria</taxon>
        <taxon>Bacillati</taxon>
        <taxon>Bacillota</taxon>
        <taxon>Bacilli</taxon>
        <taxon>Lactobacillales</taxon>
        <taxon>Lactobacillaceae</taxon>
        <taxon>Lapidilactobacillus</taxon>
    </lineage>
</organism>
<evidence type="ECO:0000256" key="4">
    <source>
        <dbReference type="ARBA" id="ARBA00022448"/>
    </source>
</evidence>
<dbReference type="CDD" id="cd02976">
    <property type="entry name" value="NrdH"/>
    <property type="match status" value="1"/>
</dbReference>
<evidence type="ECO:0000256" key="1">
    <source>
        <dbReference type="ARBA" id="ARBA00002292"/>
    </source>
</evidence>
<evidence type="ECO:0000256" key="6">
    <source>
        <dbReference type="ARBA" id="ARBA00023157"/>
    </source>
</evidence>
<proteinExistence type="inferred from homology"/>
<gene>
    <name evidence="9" type="primary">nrdH</name>
    <name evidence="9" type="ORF">ACFQ4L_03180</name>
</gene>
<keyword evidence="6" id="KW-1015">Disulfide bond</keyword>
<reference evidence="10" key="1">
    <citation type="journal article" date="2019" name="Int. J. Syst. Evol. Microbiol.">
        <title>The Global Catalogue of Microorganisms (GCM) 10K type strain sequencing project: providing services to taxonomists for standard genome sequencing and annotation.</title>
        <authorList>
            <consortium name="The Broad Institute Genomics Platform"/>
            <consortium name="The Broad Institute Genome Sequencing Center for Infectious Disease"/>
            <person name="Wu L."/>
            <person name="Ma J."/>
        </authorList>
    </citation>
    <scope>NUCLEOTIDE SEQUENCE [LARGE SCALE GENOMIC DNA]</scope>
    <source>
        <strain evidence="10">CCM 8951</strain>
    </source>
</reference>